<dbReference type="Gene3D" id="1.20.1050.10">
    <property type="match status" value="1"/>
</dbReference>
<dbReference type="Gene3D" id="3.40.30.10">
    <property type="entry name" value="Glutaredoxin"/>
    <property type="match status" value="1"/>
</dbReference>
<dbReference type="InterPro" id="IPR004046">
    <property type="entry name" value="GST_C"/>
</dbReference>
<protein>
    <submittedName>
        <fullName evidence="5">S-transferase domain-containing protein DDB</fullName>
    </submittedName>
</protein>
<dbReference type="PANTHER" id="PTHR44051:SF8">
    <property type="entry name" value="GLUTATHIONE S-TRANSFERASE GSTA"/>
    <property type="match status" value="1"/>
</dbReference>
<dbReference type="SUPFAM" id="SSF52833">
    <property type="entry name" value="Thioredoxin-like"/>
    <property type="match status" value="1"/>
</dbReference>
<dbReference type="AlphaFoldDB" id="A0A9N8HLU7"/>
<dbReference type="Pfam" id="PF02798">
    <property type="entry name" value="GST_N"/>
    <property type="match status" value="1"/>
</dbReference>
<keyword evidence="6" id="KW-1185">Reference proteome</keyword>
<sequence length="311" mass="34536">MLRLTSLRTTVALLPLLCNTRIGISRALSVSMAPTSSLAKRVTMESFQNDENKSRCPITLFVYATMNGYKGPVCAEELGIDYNYVMVDFEKGEQKSPEYLKINPKGQIPALYDADNGVFLAESAAILEYLAGKYHHKQPTMFPTAESDAKLHWAIRQWMLFSATGLAPAMGNAMFFNRIAKTKGENNEFAIQRYTNQSRGLLKVLDQQLQSSGGPFLLGKHLTIADVNAFTYASTHFWAMVDVTGLDALNAWIDMMMKREAVQKGLNIPFARPGFFGPPYATEEEIEGEIQRNAGMFTKGGGSSKEEEAKK</sequence>
<evidence type="ECO:0000256" key="2">
    <source>
        <dbReference type="SAM" id="SignalP"/>
    </source>
</evidence>
<reference evidence="5" key="1">
    <citation type="submission" date="2020-06" db="EMBL/GenBank/DDBJ databases">
        <authorList>
            <consortium name="Plant Systems Biology data submission"/>
        </authorList>
    </citation>
    <scope>NUCLEOTIDE SEQUENCE</scope>
    <source>
        <strain evidence="5">D6</strain>
    </source>
</reference>
<name>A0A9N8HLU7_9STRA</name>
<dbReference type="Pfam" id="PF14497">
    <property type="entry name" value="GST_C_3"/>
    <property type="match status" value="1"/>
</dbReference>
<proteinExistence type="inferred from homology"/>
<organism evidence="5 6">
    <name type="scientific">Seminavis robusta</name>
    <dbReference type="NCBI Taxonomy" id="568900"/>
    <lineage>
        <taxon>Eukaryota</taxon>
        <taxon>Sar</taxon>
        <taxon>Stramenopiles</taxon>
        <taxon>Ochrophyta</taxon>
        <taxon>Bacillariophyta</taxon>
        <taxon>Bacillariophyceae</taxon>
        <taxon>Bacillariophycidae</taxon>
        <taxon>Naviculales</taxon>
        <taxon>Naviculaceae</taxon>
        <taxon>Seminavis</taxon>
    </lineage>
</organism>
<dbReference type="InterPro" id="IPR040079">
    <property type="entry name" value="Glutathione_S-Trfase"/>
</dbReference>
<dbReference type="SFLD" id="SFLDG00358">
    <property type="entry name" value="Main_(cytGST)"/>
    <property type="match status" value="1"/>
</dbReference>
<evidence type="ECO:0000313" key="6">
    <source>
        <dbReference type="Proteomes" id="UP001153069"/>
    </source>
</evidence>
<comment type="similarity">
    <text evidence="1">Belongs to the GST superfamily.</text>
</comment>
<dbReference type="CDD" id="cd03048">
    <property type="entry name" value="GST_N_Ure2p_like"/>
    <property type="match status" value="1"/>
</dbReference>
<dbReference type="InterPro" id="IPR036249">
    <property type="entry name" value="Thioredoxin-like_sf"/>
</dbReference>
<dbReference type="Proteomes" id="UP001153069">
    <property type="component" value="Unassembled WGS sequence"/>
</dbReference>
<gene>
    <name evidence="5" type="ORF">SEMRO_945_G223090.1</name>
</gene>
<feature type="domain" description="GST N-terminal" evidence="3">
    <location>
        <begin position="55"/>
        <end position="138"/>
    </location>
</feature>
<dbReference type="PROSITE" id="PS50405">
    <property type="entry name" value="GST_CTER"/>
    <property type="match status" value="1"/>
</dbReference>
<feature type="domain" description="GST C-terminal" evidence="4">
    <location>
        <begin position="148"/>
        <end position="275"/>
    </location>
</feature>
<feature type="signal peptide" evidence="2">
    <location>
        <begin position="1"/>
        <end position="27"/>
    </location>
</feature>
<comment type="caution">
    <text evidence="5">The sequence shown here is derived from an EMBL/GenBank/DDBJ whole genome shotgun (WGS) entry which is preliminary data.</text>
</comment>
<evidence type="ECO:0000259" key="4">
    <source>
        <dbReference type="PROSITE" id="PS50405"/>
    </source>
</evidence>
<evidence type="ECO:0000256" key="1">
    <source>
        <dbReference type="ARBA" id="ARBA00007409"/>
    </source>
</evidence>
<dbReference type="OrthoDB" id="58082at2759"/>
<dbReference type="SFLD" id="SFLDS00019">
    <property type="entry name" value="Glutathione_Transferase_(cytos"/>
    <property type="match status" value="1"/>
</dbReference>
<dbReference type="InterPro" id="IPR010987">
    <property type="entry name" value="Glutathione-S-Trfase_C-like"/>
</dbReference>
<evidence type="ECO:0000259" key="3">
    <source>
        <dbReference type="PROSITE" id="PS50404"/>
    </source>
</evidence>
<feature type="chain" id="PRO_5040333614" evidence="2">
    <location>
        <begin position="28"/>
        <end position="311"/>
    </location>
</feature>
<dbReference type="SUPFAM" id="SSF47616">
    <property type="entry name" value="GST C-terminal domain-like"/>
    <property type="match status" value="1"/>
</dbReference>
<dbReference type="PANTHER" id="PTHR44051">
    <property type="entry name" value="GLUTATHIONE S-TRANSFERASE-RELATED"/>
    <property type="match status" value="1"/>
</dbReference>
<keyword evidence="2" id="KW-0732">Signal</keyword>
<accession>A0A9N8HLU7</accession>
<dbReference type="PROSITE" id="PS50404">
    <property type="entry name" value="GST_NTER"/>
    <property type="match status" value="1"/>
</dbReference>
<evidence type="ECO:0000313" key="5">
    <source>
        <dbReference type="EMBL" id="CAB9518561.1"/>
    </source>
</evidence>
<dbReference type="InterPro" id="IPR036282">
    <property type="entry name" value="Glutathione-S-Trfase_C_sf"/>
</dbReference>
<dbReference type="InterPro" id="IPR004045">
    <property type="entry name" value="Glutathione_S-Trfase_N"/>
</dbReference>
<dbReference type="EMBL" id="CAICTM010000943">
    <property type="protein sequence ID" value="CAB9518561.1"/>
    <property type="molecule type" value="Genomic_DNA"/>
</dbReference>